<reference evidence="3 4" key="1">
    <citation type="submission" date="2018-08" db="EMBL/GenBank/DDBJ databases">
        <title>Sequencing the genomes of 1000 actinobacteria strains.</title>
        <authorList>
            <person name="Klenk H.-P."/>
        </authorList>
    </citation>
    <scope>NUCLEOTIDE SEQUENCE [LARGE SCALE GENOMIC DNA]</scope>
    <source>
        <strain evidence="3 4">DSM 22967</strain>
    </source>
</reference>
<protein>
    <recommendedName>
        <fullName evidence="2">YCII-related domain-containing protein</fullName>
    </recommendedName>
</protein>
<organism evidence="3 4">
    <name type="scientific">Calidifontibacter indicus</name>
    <dbReference type="NCBI Taxonomy" id="419650"/>
    <lineage>
        <taxon>Bacteria</taxon>
        <taxon>Bacillati</taxon>
        <taxon>Actinomycetota</taxon>
        <taxon>Actinomycetes</taxon>
        <taxon>Micrococcales</taxon>
        <taxon>Dermacoccaceae</taxon>
        <taxon>Calidifontibacter</taxon>
    </lineage>
</organism>
<comment type="caution">
    <text evidence="3">The sequence shown here is derived from an EMBL/GenBank/DDBJ whole genome shotgun (WGS) entry which is preliminary data.</text>
</comment>
<evidence type="ECO:0000313" key="4">
    <source>
        <dbReference type="Proteomes" id="UP000256253"/>
    </source>
</evidence>
<dbReference type="AlphaFoldDB" id="A0A3D9UWD4"/>
<dbReference type="Proteomes" id="UP000256253">
    <property type="component" value="Unassembled WGS sequence"/>
</dbReference>
<sequence>MTEYMVLIVGDADRWWTTMTAEERKHGYEQYSLFSKSLVERGHKITGGAELHASTEAKHLPPGTTAVTDGPFAETTEQIGGFYTVETDDVDDLLECCTILTAIGEGIELRRVVQPEERAS</sequence>
<dbReference type="Gene3D" id="3.30.70.1060">
    <property type="entry name" value="Dimeric alpha+beta barrel"/>
    <property type="match status" value="1"/>
</dbReference>
<keyword evidence="4" id="KW-1185">Reference proteome</keyword>
<evidence type="ECO:0000313" key="3">
    <source>
        <dbReference type="EMBL" id="REF29091.1"/>
    </source>
</evidence>
<dbReference type="Pfam" id="PF03795">
    <property type="entry name" value="YCII"/>
    <property type="match status" value="1"/>
</dbReference>
<dbReference type="InterPro" id="IPR011008">
    <property type="entry name" value="Dimeric_a/b-barrel"/>
</dbReference>
<dbReference type="SUPFAM" id="SSF54909">
    <property type="entry name" value="Dimeric alpha+beta barrel"/>
    <property type="match status" value="1"/>
</dbReference>
<name>A0A3D9UWD4_9MICO</name>
<gene>
    <name evidence="3" type="ORF">DFJ65_0018</name>
</gene>
<dbReference type="PANTHER" id="PTHR35174:SF3">
    <property type="entry name" value="BLL7171 PROTEIN"/>
    <property type="match status" value="1"/>
</dbReference>
<dbReference type="PANTHER" id="PTHR35174">
    <property type="entry name" value="BLL7171 PROTEIN-RELATED"/>
    <property type="match status" value="1"/>
</dbReference>
<evidence type="ECO:0000256" key="1">
    <source>
        <dbReference type="ARBA" id="ARBA00007689"/>
    </source>
</evidence>
<dbReference type="InterPro" id="IPR005545">
    <property type="entry name" value="YCII"/>
</dbReference>
<comment type="similarity">
    <text evidence="1">Belongs to the YciI family.</text>
</comment>
<proteinExistence type="inferred from homology"/>
<feature type="domain" description="YCII-related" evidence="2">
    <location>
        <begin position="4"/>
        <end position="112"/>
    </location>
</feature>
<dbReference type="EMBL" id="QTUA01000001">
    <property type="protein sequence ID" value="REF29091.1"/>
    <property type="molecule type" value="Genomic_DNA"/>
</dbReference>
<evidence type="ECO:0000259" key="2">
    <source>
        <dbReference type="Pfam" id="PF03795"/>
    </source>
</evidence>
<dbReference type="RefSeq" id="WP_115921253.1">
    <property type="nucleotide sequence ID" value="NZ_QTUA01000001.1"/>
</dbReference>
<accession>A0A3D9UWD4</accession>
<dbReference type="OrthoDB" id="668782at2"/>